<gene>
    <name evidence="1" type="ORF">X975_20126</name>
</gene>
<dbReference type="OMA" id="MSHECEH"/>
<sequence length="186" mass="21724">MNLDKVTSHFLHSLESQGKKCVFDWCVDQGLITNKYKCPKCNKPMKLYERKNTTDGFEWRCRLGGHNVKRSIRKGSWFAESRLSIIRVLLVSYYWVHKVSNSFIEHELSMSSETVTDWKRFCRELCMEFCDSKMNQVGGDGIIVEICGNKLEKRKYNKRKIADGEWIFGGIEKGSNKYFLKVVKDG</sequence>
<dbReference type="EMBL" id="KK115314">
    <property type="protein sequence ID" value="KFM64761.1"/>
    <property type="molecule type" value="Genomic_DNA"/>
</dbReference>
<evidence type="ECO:0000313" key="1">
    <source>
        <dbReference type="EMBL" id="KFM64761.1"/>
    </source>
</evidence>
<evidence type="ECO:0000313" key="2">
    <source>
        <dbReference type="Proteomes" id="UP000054359"/>
    </source>
</evidence>
<dbReference type="InterPro" id="IPR053164">
    <property type="entry name" value="IS1016-like_transposase"/>
</dbReference>
<name>A0A087TI22_STEMI</name>
<dbReference type="PANTHER" id="PTHR47163">
    <property type="entry name" value="DDE_TNP_IS1595 DOMAIN-CONTAINING PROTEIN"/>
    <property type="match status" value="1"/>
</dbReference>
<dbReference type="STRING" id="407821.A0A087TI22"/>
<reference evidence="1 2" key="1">
    <citation type="submission" date="2013-11" db="EMBL/GenBank/DDBJ databases">
        <title>Genome sequencing of Stegodyphus mimosarum.</title>
        <authorList>
            <person name="Bechsgaard J."/>
        </authorList>
    </citation>
    <scope>NUCLEOTIDE SEQUENCE [LARGE SCALE GENOMIC DNA]</scope>
</reference>
<evidence type="ECO:0008006" key="3">
    <source>
        <dbReference type="Google" id="ProtNLM"/>
    </source>
</evidence>
<dbReference type="OrthoDB" id="6409943at2759"/>
<accession>A0A087TI22</accession>
<dbReference type="Proteomes" id="UP000054359">
    <property type="component" value="Unassembled WGS sequence"/>
</dbReference>
<keyword evidence="2" id="KW-1185">Reference proteome</keyword>
<dbReference type="PANTHER" id="PTHR47163:SF2">
    <property type="entry name" value="SI:DKEY-17M8.2"/>
    <property type="match status" value="1"/>
</dbReference>
<protein>
    <recommendedName>
        <fullName evidence="3">Transposase zinc-ribbon domain-containing protein</fullName>
    </recommendedName>
</protein>
<feature type="non-terminal residue" evidence="1">
    <location>
        <position position="186"/>
    </location>
</feature>
<proteinExistence type="predicted"/>
<dbReference type="AlphaFoldDB" id="A0A087TI22"/>
<organism evidence="1 2">
    <name type="scientific">Stegodyphus mimosarum</name>
    <name type="common">African social velvet spider</name>
    <dbReference type="NCBI Taxonomy" id="407821"/>
    <lineage>
        <taxon>Eukaryota</taxon>
        <taxon>Metazoa</taxon>
        <taxon>Ecdysozoa</taxon>
        <taxon>Arthropoda</taxon>
        <taxon>Chelicerata</taxon>
        <taxon>Arachnida</taxon>
        <taxon>Araneae</taxon>
        <taxon>Araneomorphae</taxon>
        <taxon>Entelegynae</taxon>
        <taxon>Eresoidea</taxon>
        <taxon>Eresidae</taxon>
        <taxon>Stegodyphus</taxon>
    </lineage>
</organism>